<evidence type="ECO:0000256" key="2">
    <source>
        <dbReference type="ARBA" id="ARBA00005709"/>
    </source>
</evidence>
<gene>
    <name evidence="5" type="ORF">SAMN05444142_106102</name>
</gene>
<dbReference type="RefSeq" id="WP_149787307.1">
    <property type="nucleotide sequence ID" value="NZ_FNIO01000002.1"/>
</dbReference>
<organism evidence="5 6">
    <name type="scientific">Lutimaribacter pacificus</name>
    <dbReference type="NCBI Taxonomy" id="391948"/>
    <lineage>
        <taxon>Bacteria</taxon>
        <taxon>Pseudomonadati</taxon>
        <taxon>Pseudomonadota</taxon>
        <taxon>Alphaproteobacteria</taxon>
        <taxon>Rhodobacterales</taxon>
        <taxon>Roseobacteraceae</taxon>
        <taxon>Lutimaribacter</taxon>
    </lineage>
</organism>
<evidence type="ECO:0000256" key="1">
    <source>
        <dbReference type="ARBA" id="ARBA00004365"/>
    </source>
</evidence>
<dbReference type="InterPro" id="IPR046358">
    <property type="entry name" value="Flagellin_C"/>
</dbReference>
<evidence type="ECO:0000313" key="5">
    <source>
        <dbReference type="EMBL" id="SHK53685.1"/>
    </source>
</evidence>
<dbReference type="PANTHER" id="PTHR42792">
    <property type="entry name" value="FLAGELLIN"/>
    <property type="match status" value="1"/>
</dbReference>
<protein>
    <submittedName>
        <fullName evidence="5">Flagellar hook-associated protein 3 FlgL</fullName>
    </submittedName>
</protein>
<dbReference type="Gene3D" id="1.20.1330.10">
    <property type="entry name" value="f41 fragment of flagellin, N-terminal domain"/>
    <property type="match status" value="1"/>
</dbReference>
<name>A0A1H0EEU2_9RHOB</name>
<keyword evidence="5" id="KW-0969">Cilium</keyword>
<accession>A0A1H0EEU2</accession>
<dbReference type="GO" id="GO:0005198">
    <property type="term" value="F:structural molecule activity"/>
    <property type="evidence" value="ECO:0007669"/>
    <property type="project" value="InterPro"/>
</dbReference>
<keyword evidence="3" id="KW-0975">Bacterial flagellum</keyword>
<evidence type="ECO:0000256" key="3">
    <source>
        <dbReference type="ARBA" id="ARBA00023143"/>
    </source>
</evidence>
<keyword evidence="6" id="KW-1185">Reference proteome</keyword>
<sequence>MTVTTLGDLTTHVMLLRHNTRLRTEMQRLSVELASGQVADPARHLGGDFTALADIEHRMTANAAYRQATADAKTATDAMQHVLGSLQDVTQDLAGTLVTVSETGLGESGQIASGKARAVFDQAVALLNTRVAGRSLFAGEEVTAPALADPDAILAGLRSATAGLTDPDDITTAVDGWFDLPGGGFGTIAYTGTADAAPAFRVAEGESARLDLRADHAALRASLKPIALALLAGDQAAGLDQAARDGLYRAAGTALYAAQDGLGALQADLGVTQARLEETAVRNASEKLALEQARAGLLSVDPYETATRLEQVQFNLESLYTVTVRLSRLSLTEYM</sequence>
<dbReference type="Pfam" id="PF00700">
    <property type="entry name" value="Flagellin_C"/>
    <property type="match status" value="1"/>
</dbReference>
<dbReference type="InterPro" id="IPR001492">
    <property type="entry name" value="Flagellin"/>
</dbReference>
<proteinExistence type="inferred from homology"/>
<dbReference type="PANTHER" id="PTHR42792:SF1">
    <property type="entry name" value="FLAGELLAR HOOK-ASSOCIATED PROTEIN 3"/>
    <property type="match status" value="1"/>
</dbReference>
<dbReference type="OrthoDB" id="7312911at2"/>
<keyword evidence="5" id="KW-0282">Flagellum</keyword>
<comment type="subcellular location">
    <subcellularLocation>
        <location evidence="1">Bacterial flagellum</location>
    </subcellularLocation>
</comment>
<comment type="similarity">
    <text evidence="2">Belongs to the bacterial flagellin family.</text>
</comment>
<dbReference type="SUPFAM" id="SSF64518">
    <property type="entry name" value="Phase 1 flagellin"/>
    <property type="match status" value="1"/>
</dbReference>
<evidence type="ECO:0000259" key="4">
    <source>
        <dbReference type="Pfam" id="PF00700"/>
    </source>
</evidence>
<evidence type="ECO:0000313" key="6">
    <source>
        <dbReference type="Proteomes" id="UP000324252"/>
    </source>
</evidence>
<keyword evidence="5" id="KW-0966">Cell projection</keyword>
<dbReference type="GO" id="GO:0009288">
    <property type="term" value="C:bacterial-type flagellum"/>
    <property type="evidence" value="ECO:0007669"/>
    <property type="project" value="UniProtKB-SubCell"/>
</dbReference>
<dbReference type="Proteomes" id="UP000324252">
    <property type="component" value="Unassembled WGS sequence"/>
</dbReference>
<reference evidence="5 6" key="1">
    <citation type="submission" date="2016-11" db="EMBL/GenBank/DDBJ databases">
        <authorList>
            <person name="Varghese N."/>
            <person name="Submissions S."/>
        </authorList>
    </citation>
    <scope>NUCLEOTIDE SEQUENCE [LARGE SCALE GENOMIC DNA]</scope>
    <source>
        <strain evidence="5 6">DSM 29620</strain>
    </source>
</reference>
<dbReference type="EMBL" id="FQZZ01000006">
    <property type="protein sequence ID" value="SHK53685.1"/>
    <property type="molecule type" value="Genomic_DNA"/>
</dbReference>
<dbReference type="AlphaFoldDB" id="A0A1H0EEU2"/>
<feature type="domain" description="Flagellin C-terminal" evidence="4">
    <location>
        <begin position="259"/>
        <end position="334"/>
    </location>
</feature>